<feature type="transmembrane region" description="Helical" evidence="8">
    <location>
        <begin position="265"/>
        <end position="288"/>
    </location>
</feature>
<dbReference type="PROSITE" id="PS51012">
    <property type="entry name" value="ABC_TM2"/>
    <property type="match status" value="1"/>
</dbReference>
<dbReference type="InterPro" id="IPR013525">
    <property type="entry name" value="ABC2_TM"/>
</dbReference>
<comment type="subcellular location">
    <subcellularLocation>
        <location evidence="1">Cell membrane</location>
        <topology evidence="1">Multi-pass membrane protein</topology>
    </subcellularLocation>
</comment>
<evidence type="ECO:0000313" key="11">
    <source>
        <dbReference type="Proteomes" id="UP001500339"/>
    </source>
</evidence>
<organism evidence="10 11">
    <name type="scientific">Clostridium malenominatum</name>
    <dbReference type="NCBI Taxonomy" id="1539"/>
    <lineage>
        <taxon>Bacteria</taxon>
        <taxon>Bacillati</taxon>
        <taxon>Bacillota</taxon>
        <taxon>Clostridia</taxon>
        <taxon>Eubacteriales</taxon>
        <taxon>Clostridiaceae</taxon>
        <taxon>Clostridium</taxon>
    </lineage>
</organism>
<dbReference type="PANTHER" id="PTHR30294">
    <property type="entry name" value="MEMBRANE COMPONENT OF ABC TRANSPORTER YHHJ-RELATED"/>
    <property type="match status" value="1"/>
</dbReference>
<sequence>MENIIVLFLNTLKNLFRKKSNIIIYFIIPILSFMASFYIYNGKSSNKTMISVGLINKDNKVLSKDMVDYLEGTERFNFITINEAELKNMLSKRNIECAVVIPEDFTESIYEGKASRINLYSIKGEEVTAIIKNYSNLYIKNLMDISKASEGDKDKFNIIYKGYKSGKLSIREEEVKDTSSNIGITYTSIGLLIMFMMFATGNVSRLMIKERRNKTYYRICASPVNPRVYVLSNVLASIFVVFLQVVIILIFLRRVMRINTYIPDGIMMVILLSFGLAAIAIGMVIMAFSKSSSQGSNLNLLITMPTSMLGGCFWEISYMPKTLQKVANFLPQKWAIEAINKLQYGVGVSEVFINIAILWAFALTLFLIAIYKMSIDDKVENFV</sequence>
<evidence type="ECO:0000256" key="7">
    <source>
        <dbReference type="ARBA" id="ARBA00023136"/>
    </source>
</evidence>
<name>A0ABP3UEK0_9CLOT</name>
<feature type="transmembrane region" description="Helical" evidence="8">
    <location>
        <begin position="228"/>
        <end position="253"/>
    </location>
</feature>
<reference evidence="11" key="1">
    <citation type="journal article" date="2019" name="Int. J. Syst. Evol. Microbiol.">
        <title>The Global Catalogue of Microorganisms (GCM) 10K type strain sequencing project: providing services to taxonomists for standard genome sequencing and annotation.</title>
        <authorList>
            <consortium name="The Broad Institute Genomics Platform"/>
            <consortium name="The Broad Institute Genome Sequencing Center for Infectious Disease"/>
            <person name="Wu L."/>
            <person name="Ma J."/>
        </authorList>
    </citation>
    <scope>NUCLEOTIDE SEQUENCE [LARGE SCALE GENOMIC DNA]</scope>
    <source>
        <strain evidence="11">JCM 1405</strain>
    </source>
</reference>
<dbReference type="Gene3D" id="3.40.1710.10">
    <property type="entry name" value="abc type-2 transporter like domain"/>
    <property type="match status" value="1"/>
</dbReference>
<comment type="caution">
    <text evidence="10">The sequence shown here is derived from an EMBL/GenBank/DDBJ whole genome shotgun (WGS) entry which is preliminary data.</text>
</comment>
<keyword evidence="7 8" id="KW-0472">Membrane</keyword>
<dbReference type="InterPro" id="IPR051449">
    <property type="entry name" value="ABC-2_transporter_component"/>
</dbReference>
<feature type="transmembrane region" description="Helical" evidence="8">
    <location>
        <begin position="22"/>
        <end position="40"/>
    </location>
</feature>
<evidence type="ECO:0000256" key="5">
    <source>
        <dbReference type="ARBA" id="ARBA00022692"/>
    </source>
</evidence>
<dbReference type="RefSeq" id="WP_343771326.1">
    <property type="nucleotide sequence ID" value="NZ_BAAACF010000012.1"/>
</dbReference>
<keyword evidence="5 8" id="KW-0812">Transmembrane</keyword>
<accession>A0ABP3UEK0</accession>
<dbReference type="PANTHER" id="PTHR30294:SF45">
    <property type="entry name" value="LINEARMYCIN RESISTANCE PERMEASE PROTEIN LNRN"/>
    <property type="match status" value="1"/>
</dbReference>
<keyword evidence="4" id="KW-1003">Cell membrane</keyword>
<keyword evidence="3" id="KW-0813">Transport</keyword>
<feature type="transmembrane region" description="Helical" evidence="8">
    <location>
        <begin position="186"/>
        <end position="208"/>
    </location>
</feature>
<proteinExistence type="inferred from homology"/>
<protein>
    <submittedName>
        <fullName evidence="10">ABC transporter permease</fullName>
    </submittedName>
</protein>
<feature type="transmembrane region" description="Helical" evidence="8">
    <location>
        <begin position="351"/>
        <end position="371"/>
    </location>
</feature>
<dbReference type="InterPro" id="IPR047817">
    <property type="entry name" value="ABC2_TM_bact-type"/>
</dbReference>
<evidence type="ECO:0000256" key="6">
    <source>
        <dbReference type="ARBA" id="ARBA00022989"/>
    </source>
</evidence>
<feature type="domain" description="ABC transmembrane type-2" evidence="9">
    <location>
        <begin position="152"/>
        <end position="376"/>
    </location>
</feature>
<gene>
    <name evidence="10" type="ORF">GCM10008905_31980</name>
</gene>
<evidence type="ECO:0000313" key="10">
    <source>
        <dbReference type="EMBL" id="GAA0730544.1"/>
    </source>
</evidence>
<keyword evidence="6 8" id="KW-1133">Transmembrane helix</keyword>
<dbReference type="EMBL" id="BAAACF010000012">
    <property type="protein sequence ID" value="GAA0730544.1"/>
    <property type="molecule type" value="Genomic_DNA"/>
</dbReference>
<keyword evidence="11" id="KW-1185">Reference proteome</keyword>
<comment type="similarity">
    <text evidence="2">Belongs to the ABC-2 integral membrane protein family.</text>
</comment>
<evidence type="ECO:0000256" key="1">
    <source>
        <dbReference type="ARBA" id="ARBA00004651"/>
    </source>
</evidence>
<dbReference type="Pfam" id="PF12698">
    <property type="entry name" value="ABC2_membrane_3"/>
    <property type="match status" value="1"/>
</dbReference>
<dbReference type="Proteomes" id="UP001500339">
    <property type="component" value="Unassembled WGS sequence"/>
</dbReference>
<evidence type="ECO:0000256" key="3">
    <source>
        <dbReference type="ARBA" id="ARBA00022448"/>
    </source>
</evidence>
<evidence type="ECO:0000256" key="2">
    <source>
        <dbReference type="ARBA" id="ARBA00007783"/>
    </source>
</evidence>
<feature type="transmembrane region" description="Helical" evidence="8">
    <location>
        <begin position="300"/>
        <end position="319"/>
    </location>
</feature>
<evidence type="ECO:0000256" key="4">
    <source>
        <dbReference type="ARBA" id="ARBA00022475"/>
    </source>
</evidence>
<evidence type="ECO:0000256" key="8">
    <source>
        <dbReference type="SAM" id="Phobius"/>
    </source>
</evidence>
<evidence type="ECO:0000259" key="9">
    <source>
        <dbReference type="PROSITE" id="PS51012"/>
    </source>
</evidence>